<keyword evidence="6" id="KW-0547">Nucleotide-binding</keyword>
<evidence type="ECO:0000256" key="3">
    <source>
        <dbReference type="ARBA" id="ARBA00022448"/>
    </source>
</evidence>
<dbReference type="Proteomes" id="UP001374535">
    <property type="component" value="Chromosome 5"/>
</dbReference>
<keyword evidence="14" id="KW-1185">Reference proteome</keyword>
<dbReference type="Gene3D" id="1.20.1560.10">
    <property type="entry name" value="ABC transporter type 1, transmembrane domain"/>
    <property type="match status" value="1"/>
</dbReference>
<comment type="similarity">
    <text evidence="2">Belongs to the ABC transporter superfamily. ABCB family. Multidrug resistance exporter (TC 3.A.1.201) subfamily.</text>
</comment>
<dbReference type="FunFam" id="3.40.50.300:FF:000066">
    <property type="entry name" value="ABC transporter B family member 1"/>
    <property type="match status" value="1"/>
</dbReference>
<evidence type="ECO:0000256" key="10">
    <source>
        <dbReference type="ARBA" id="ARBA00023180"/>
    </source>
</evidence>
<evidence type="ECO:0000256" key="1">
    <source>
        <dbReference type="ARBA" id="ARBA00004651"/>
    </source>
</evidence>
<dbReference type="PANTHER" id="PTHR43394:SF18">
    <property type="entry name" value="ABC TRANSPORTER B FAMILY MEMBER 11-LIKE"/>
    <property type="match status" value="1"/>
</dbReference>
<dbReference type="GO" id="GO:0015421">
    <property type="term" value="F:ABC-type oligopeptide transporter activity"/>
    <property type="evidence" value="ECO:0007669"/>
    <property type="project" value="TreeGrafter"/>
</dbReference>
<dbReference type="InterPro" id="IPR039421">
    <property type="entry name" value="Type_1_exporter"/>
</dbReference>
<dbReference type="SUPFAM" id="SSF52540">
    <property type="entry name" value="P-loop containing nucleoside triphosphate hydrolases"/>
    <property type="match status" value="1"/>
</dbReference>
<dbReference type="InterPro" id="IPR003439">
    <property type="entry name" value="ABC_transporter-like_ATP-bd"/>
</dbReference>
<name>A0AAQ3NHM8_VIGMU</name>
<keyword evidence="4" id="KW-0812">Transmembrane</keyword>
<dbReference type="InterPro" id="IPR017871">
    <property type="entry name" value="ABC_transporter-like_CS"/>
</dbReference>
<dbReference type="PROSITE" id="PS50929">
    <property type="entry name" value="ABC_TM1F"/>
    <property type="match status" value="1"/>
</dbReference>
<dbReference type="InterPro" id="IPR027417">
    <property type="entry name" value="P-loop_NTPase"/>
</dbReference>
<dbReference type="AlphaFoldDB" id="A0AAQ3NHM8"/>
<dbReference type="InterPro" id="IPR003593">
    <property type="entry name" value="AAA+_ATPase"/>
</dbReference>
<accession>A0AAQ3NHM8</accession>
<dbReference type="CDD" id="cd03249">
    <property type="entry name" value="ABC_MTABC3_MDL1_MDL2"/>
    <property type="match status" value="1"/>
</dbReference>
<feature type="domain" description="ABC transmembrane type-1" evidence="12">
    <location>
        <begin position="26"/>
        <end position="139"/>
    </location>
</feature>
<proteinExistence type="inferred from homology"/>
<evidence type="ECO:0000256" key="7">
    <source>
        <dbReference type="ARBA" id="ARBA00022840"/>
    </source>
</evidence>
<evidence type="ECO:0000256" key="9">
    <source>
        <dbReference type="ARBA" id="ARBA00023136"/>
    </source>
</evidence>
<dbReference type="SMART" id="SM00382">
    <property type="entry name" value="AAA"/>
    <property type="match status" value="1"/>
</dbReference>
<evidence type="ECO:0008006" key="15">
    <source>
        <dbReference type="Google" id="ProtNLM"/>
    </source>
</evidence>
<evidence type="ECO:0000259" key="11">
    <source>
        <dbReference type="PROSITE" id="PS50893"/>
    </source>
</evidence>
<feature type="domain" description="ABC transporter" evidence="11">
    <location>
        <begin position="174"/>
        <end position="419"/>
    </location>
</feature>
<evidence type="ECO:0000256" key="5">
    <source>
        <dbReference type="ARBA" id="ARBA00022737"/>
    </source>
</evidence>
<evidence type="ECO:0000256" key="6">
    <source>
        <dbReference type="ARBA" id="ARBA00022741"/>
    </source>
</evidence>
<dbReference type="GO" id="GO:0005886">
    <property type="term" value="C:plasma membrane"/>
    <property type="evidence" value="ECO:0007669"/>
    <property type="project" value="UniProtKB-SubCell"/>
</dbReference>
<dbReference type="EMBL" id="CP144696">
    <property type="protein sequence ID" value="WVZ09115.1"/>
    <property type="molecule type" value="Genomic_DNA"/>
</dbReference>
<keyword evidence="5" id="KW-0677">Repeat</keyword>
<dbReference type="Pfam" id="PF00664">
    <property type="entry name" value="ABC_membrane"/>
    <property type="match status" value="1"/>
</dbReference>
<dbReference type="GO" id="GO:0005743">
    <property type="term" value="C:mitochondrial inner membrane"/>
    <property type="evidence" value="ECO:0007669"/>
    <property type="project" value="TreeGrafter"/>
</dbReference>
<evidence type="ECO:0000256" key="8">
    <source>
        <dbReference type="ARBA" id="ARBA00022989"/>
    </source>
</evidence>
<dbReference type="PROSITE" id="PS00211">
    <property type="entry name" value="ABC_TRANSPORTER_1"/>
    <property type="match status" value="1"/>
</dbReference>
<dbReference type="Pfam" id="PF00005">
    <property type="entry name" value="ABC_tran"/>
    <property type="match status" value="1"/>
</dbReference>
<organism evidence="13 14">
    <name type="scientific">Vigna mungo</name>
    <name type="common">Black gram</name>
    <name type="synonym">Phaseolus mungo</name>
    <dbReference type="NCBI Taxonomy" id="3915"/>
    <lineage>
        <taxon>Eukaryota</taxon>
        <taxon>Viridiplantae</taxon>
        <taxon>Streptophyta</taxon>
        <taxon>Embryophyta</taxon>
        <taxon>Tracheophyta</taxon>
        <taxon>Spermatophyta</taxon>
        <taxon>Magnoliopsida</taxon>
        <taxon>eudicotyledons</taxon>
        <taxon>Gunneridae</taxon>
        <taxon>Pentapetalae</taxon>
        <taxon>rosids</taxon>
        <taxon>fabids</taxon>
        <taxon>Fabales</taxon>
        <taxon>Fabaceae</taxon>
        <taxon>Papilionoideae</taxon>
        <taxon>50 kb inversion clade</taxon>
        <taxon>NPAAA clade</taxon>
        <taxon>indigoferoid/millettioid clade</taxon>
        <taxon>Phaseoleae</taxon>
        <taxon>Vigna</taxon>
    </lineage>
</organism>
<dbReference type="SUPFAM" id="SSF90123">
    <property type="entry name" value="ABC transporter transmembrane region"/>
    <property type="match status" value="1"/>
</dbReference>
<comment type="subcellular location">
    <subcellularLocation>
        <location evidence="1">Cell membrane</location>
        <topology evidence="1">Multi-pass membrane protein</topology>
    </subcellularLocation>
</comment>
<keyword evidence="10" id="KW-0325">Glycoprotein</keyword>
<evidence type="ECO:0000313" key="13">
    <source>
        <dbReference type="EMBL" id="WVZ09115.1"/>
    </source>
</evidence>
<keyword evidence="9" id="KW-0472">Membrane</keyword>
<keyword evidence="3" id="KW-0813">Transport</keyword>
<evidence type="ECO:0000259" key="12">
    <source>
        <dbReference type="PROSITE" id="PS50929"/>
    </source>
</evidence>
<reference evidence="13 14" key="1">
    <citation type="journal article" date="2023" name="Life. Sci Alliance">
        <title>Evolutionary insights into 3D genome organization and epigenetic landscape of Vigna mungo.</title>
        <authorList>
            <person name="Junaid A."/>
            <person name="Singh B."/>
            <person name="Bhatia S."/>
        </authorList>
    </citation>
    <scope>NUCLEOTIDE SEQUENCE [LARGE SCALE GENOMIC DNA]</scope>
    <source>
        <strain evidence="13">Urdbean</strain>
    </source>
</reference>
<dbReference type="GO" id="GO:0016887">
    <property type="term" value="F:ATP hydrolysis activity"/>
    <property type="evidence" value="ECO:0007669"/>
    <property type="project" value="InterPro"/>
</dbReference>
<dbReference type="PANTHER" id="PTHR43394">
    <property type="entry name" value="ATP-DEPENDENT PERMEASE MDL1, MITOCHONDRIAL"/>
    <property type="match status" value="1"/>
</dbReference>
<protein>
    <recommendedName>
        <fullName evidence="15">ABC transporter B family member 11</fullName>
    </recommendedName>
</protein>
<keyword evidence="7" id="KW-0067">ATP-binding</keyword>
<keyword evidence="8" id="KW-1133">Transmembrane helix</keyword>
<dbReference type="PROSITE" id="PS50893">
    <property type="entry name" value="ABC_TRANSPORTER_2"/>
    <property type="match status" value="1"/>
</dbReference>
<gene>
    <name evidence="13" type="ORF">V8G54_013645</name>
</gene>
<evidence type="ECO:0000256" key="4">
    <source>
        <dbReference type="ARBA" id="ARBA00022692"/>
    </source>
</evidence>
<dbReference type="GO" id="GO:0090374">
    <property type="term" value="P:oligopeptide export from mitochondrion"/>
    <property type="evidence" value="ECO:0007669"/>
    <property type="project" value="TreeGrafter"/>
</dbReference>
<dbReference type="Gene3D" id="3.40.50.300">
    <property type="entry name" value="P-loop containing nucleotide triphosphate hydrolases"/>
    <property type="match status" value="1"/>
</dbReference>
<evidence type="ECO:0000313" key="14">
    <source>
        <dbReference type="Proteomes" id="UP001374535"/>
    </source>
</evidence>
<dbReference type="InterPro" id="IPR036640">
    <property type="entry name" value="ABC1_TM_sf"/>
</dbReference>
<dbReference type="InterPro" id="IPR011527">
    <property type="entry name" value="ABC1_TM_dom"/>
</dbReference>
<sequence>MEVVGMMWRERILSLCLISTNVHFTMKLYEEASQVANDAVGNIRTVASFCAEEKMMDLYQKKCSGTIQTGIRQGLVSGTSFGISLFLVFSVNAGSFYAAAQLVESGKTSISDVFRVFFTLTLAAIAMTQSGFMAPGASKAKSSVASIYAILEQKSNIDPSDESGMMLQEVRGEIEFHHVTFKYPTRPDVLVLRDLSLTIHAGEFDYTDVNQTIALAGESGSGKSTVISLLQRFYDPDSGQITLDGTEIKNLQLKWFRKQMGLVSQEPILFNDTIRANIAYGKGGDATEAEIIAAAELANAHKFISSLQQGYDTVVGERGIQLSGGQKQRVAIARAIVKSPKILLLDEATSALDAESERVVQDALDRVRVDKTTIVVAHRLSTIKDADSIAVVEHGVIAEQGKHDTLINKGGIYASLVGLHAAHASS</sequence>
<evidence type="ECO:0000256" key="2">
    <source>
        <dbReference type="ARBA" id="ARBA00007577"/>
    </source>
</evidence>
<dbReference type="GO" id="GO:0005524">
    <property type="term" value="F:ATP binding"/>
    <property type="evidence" value="ECO:0007669"/>
    <property type="project" value="UniProtKB-KW"/>
</dbReference>
<dbReference type="FunFam" id="1.20.1560.10:FF:000396">
    <property type="entry name" value="Uncharacterized protein"/>
    <property type="match status" value="1"/>
</dbReference>